<keyword evidence="6" id="KW-0902">Two-component regulatory system</keyword>
<evidence type="ECO:0000256" key="1">
    <source>
        <dbReference type="ARBA" id="ARBA00000085"/>
    </source>
</evidence>
<keyword evidence="3" id="KW-0597">Phosphoprotein</keyword>
<sequence length="584" mass="63166">MSTTQKTGWLPMGVAGRILVASSVLLLGIVIVISTVLYIFFSDRHSHDEEERVIATAEVVATTADLHGMGRARLSGTLSEFKRLNELDLLVSVPLNELESGKLSVSDPKDVVGDENVQRIGTQSPTGDNLDDLPNFSPSTVKQVEDGHTATVYLANDRGGTLYTLVPVKPTPPGYKRAVIVAGIDRSTVRASFQPVGNLLIASGAFTFVLGTAAIWLTSRGLKRVTGDYGTTELARLIAYYRSVLEAVNDGLLLVDRNEGIVLYNDPARELLGLPESETSIQFDQLPVPETLRSLIASGRFVRDEIHYTSNRVLLVNQQPAREHMQEELNVDTWVVTVRDHTELRKLTGELVSIRSFSDSLRSQTHEFANRMHIIASLIETGSPEEALEFATQAVAHTSTAPEDLLGGFNQPVLAALVYTKLAQAKEDNIDLHVDASNLDSRIPGDERDLVTVIGNLLDNAFDAVSRPDIPAERKQVELTMSGSSASGYIVTVRDDGPGIPDEAVDQIFERGWSTKHHGVEHDTGQGAKSDGSRGVGLDIVVQAVKRLGGAIDVDGGLGDEAEHGELRGAEFSVWLPGESDVTG</sequence>
<evidence type="ECO:0000256" key="6">
    <source>
        <dbReference type="ARBA" id="ARBA00023012"/>
    </source>
</evidence>
<dbReference type="GO" id="GO:0000155">
    <property type="term" value="F:phosphorelay sensor kinase activity"/>
    <property type="evidence" value="ECO:0007669"/>
    <property type="project" value="InterPro"/>
</dbReference>
<dbReference type="SMART" id="SM00091">
    <property type="entry name" value="PAS"/>
    <property type="match status" value="1"/>
</dbReference>
<evidence type="ECO:0000259" key="8">
    <source>
        <dbReference type="PROSITE" id="PS50109"/>
    </source>
</evidence>
<dbReference type="Pfam" id="PF13188">
    <property type="entry name" value="PAS_8"/>
    <property type="match status" value="1"/>
</dbReference>
<dbReference type="SUPFAM" id="SSF55874">
    <property type="entry name" value="ATPase domain of HSP90 chaperone/DNA topoisomerase II/histidine kinase"/>
    <property type="match status" value="1"/>
</dbReference>
<dbReference type="EMBL" id="PNHK01000004">
    <property type="protein sequence ID" value="PMD04830.1"/>
    <property type="molecule type" value="Genomic_DNA"/>
</dbReference>
<evidence type="ECO:0000313" key="11">
    <source>
        <dbReference type="Proteomes" id="UP000235598"/>
    </source>
</evidence>
<feature type="domain" description="Histidine kinase" evidence="8">
    <location>
        <begin position="411"/>
        <end position="580"/>
    </location>
</feature>
<dbReference type="PANTHER" id="PTHR43547">
    <property type="entry name" value="TWO-COMPONENT HISTIDINE KINASE"/>
    <property type="match status" value="1"/>
</dbReference>
<keyword evidence="7" id="KW-0812">Transmembrane</keyword>
<dbReference type="InterPro" id="IPR036890">
    <property type="entry name" value="HATPase_C_sf"/>
</dbReference>
<feature type="transmembrane region" description="Helical" evidence="7">
    <location>
        <begin position="18"/>
        <end position="41"/>
    </location>
</feature>
<organism evidence="10 11">
    <name type="scientific">Brevibacterium paucivorans</name>
    <dbReference type="NCBI Taxonomy" id="170994"/>
    <lineage>
        <taxon>Bacteria</taxon>
        <taxon>Bacillati</taxon>
        <taxon>Actinomycetota</taxon>
        <taxon>Actinomycetes</taxon>
        <taxon>Micrococcales</taxon>
        <taxon>Brevibacteriaceae</taxon>
        <taxon>Brevibacterium</taxon>
    </lineage>
</organism>
<evidence type="ECO:0000259" key="9">
    <source>
        <dbReference type="PROSITE" id="PS50112"/>
    </source>
</evidence>
<protein>
    <recommendedName>
        <fullName evidence="2">histidine kinase</fullName>
        <ecNumber evidence="2">2.7.13.3</ecNumber>
    </recommendedName>
</protein>
<evidence type="ECO:0000256" key="5">
    <source>
        <dbReference type="ARBA" id="ARBA00022777"/>
    </source>
</evidence>
<accession>A0A2N6VL08</accession>
<dbReference type="PANTHER" id="PTHR43547:SF10">
    <property type="entry name" value="SENSOR HISTIDINE KINASE DCUS"/>
    <property type="match status" value="1"/>
</dbReference>
<evidence type="ECO:0000313" key="10">
    <source>
        <dbReference type="EMBL" id="PMD04830.1"/>
    </source>
</evidence>
<dbReference type="RefSeq" id="WP_102239470.1">
    <property type="nucleotide sequence ID" value="NZ_PNHK01000004.1"/>
</dbReference>
<name>A0A2N6VL08_9MICO</name>
<gene>
    <name evidence="10" type="ORF">CJ199_10745</name>
</gene>
<comment type="caution">
    <text evidence="10">The sequence shown here is derived from an EMBL/GenBank/DDBJ whole genome shotgun (WGS) entry which is preliminary data.</text>
</comment>
<dbReference type="SUPFAM" id="SSF55890">
    <property type="entry name" value="Sporulation response regulatory protein Spo0B"/>
    <property type="match status" value="1"/>
</dbReference>
<dbReference type="EC" id="2.7.13.3" evidence="2"/>
<feature type="transmembrane region" description="Helical" evidence="7">
    <location>
        <begin position="196"/>
        <end position="217"/>
    </location>
</feature>
<reference evidence="10 11" key="1">
    <citation type="submission" date="2017-09" db="EMBL/GenBank/DDBJ databases">
        <title>Bacterial strain isolated from the female urinary microbiota.</title>
        <authorList>
            <person name="Thomas-White K."/>
            <person name="Kumar N."/>
            <person name="Forster S."/>
            <person name="Putonti C."/>
            <person name="Lawley T."/>
            <person name="Wolfe A.J."/>
        </authorList>
    </citation>
    <scope>NUCLEOTIDE SEQUENCE [LARGE SCALE GENOMIC DNA]</scope>
    <source>
        <strain evidence="10 11">UMB1301</strain>
    </source>
</reference>
<dbReference type="AlphaFoldDB" id="A0A2N6VL08"/>
<evidence type="ECO:0000256" key="4">
    <source>
        <dbReference type="ARBA" id="ARBA00022679"/>
    </source>
</evidence>
<dbReference type="InterPro" id="IPR005467">
    <property type="entry name" value="His_kinase_dom"/>
</dbReference>
<dbReference type="PRINTS" id="PR00344">
    <property type="entry name" value="BCTRLSENSOR"/>
</dbReference>
<dbReference type="InterPro" id="IPR035965">
    <property type="entry name" value="PAS-like_dom_sf"/>
</dbReference>
<dbReference type="Pfam" id="PF02518">
    <property type="entry name" value="HATPase_c"/>
    <property type="match status" value="1"/>
</dbReference>
<feature type="domain" description="PAS" evidence="9">
    <location>
        <begin position="237"/>
        <end position="278"/>
    </location>
</feature>
<comment type="catalytic activity">
    <reaction evidence="1">
        <text>ATP + protein L-histidine = ADP + protein N-phospho-L-histidine.</text>
        <dbReference type="EC" id="2.7.13.3"/>
    </reaction>
</comment>
<dbReference type="Gene3D" id="3.30.450.20">
    <property type="entry name" value="PAS domain"/>
    <property type="match status" value="1"/>
</dbReference>
<evidence type="ECO:0000256" key="3">
    <source>
        <dbReference type="ARBA" id="ARBA00022553"/>
    </source>
</evidence>
<evidence type="ECO:0000256" key="2">
    <source>
        <dbReference type="ARBA" id="ARBA00012438"/>
    </source>
</evidence>
<dbReference type="Proteomes" id="UP000235598">
    <property type="component" value="Unassembled WGS sequence"/>
</dbReference>
<keyword evidence="7" id="KW-1133">Transmembrane helix</keyword>
<keyword evidence="4" id="KW-0808">Transferase</keyword>
<dbReference type="InterPro" id="IPR016120">
    <property type="entry name" value="Sig_transdc_His_kin_SpoOB"/>
</dbReference>
<evidence type="ECO:0000256" key="7">
    <source>
        <dbReference type="SAM" id="Phobius"/>
    </source>
</evidence>
<keyword evidence="5 10" id="KW-0418">Kinase</keyword>
<dbReference type="OrthoDB" id="9792686at2"/>
<keyword evidence="7" id="KW-0472">Membrane</keyword>
<dbReference type="InterPro" id="IPR004358">
    <property type="entry name" value="Sig_transdc_His_kin-like_C"/>
</dbReference>
<dbReference type="SMART" id="SM00387">
    <property type="entry name" value="HATPase_c"/>
    <property type="match status" value="1"/>
</dbReference>
<dbReference type="InterPro" id="IPR003594">
    <property type="entry name" value="HATPase_dom"/>
</dbReference>
<dbReference type="PROSITE" id="PS50112">
    <property type="entry name" value="PAS"/>
    <property type="match status" value="1"/>
</dbReference>
<dbReference type="Gene3D" id="3.30.565.10">
    <property type="entry name" value="Histidine kinase-like ATPase, C-terminal domain"/>
    <property type="match status" value="1"/>
</dbReference>
<dbReference type="CDD" id="cd00130">
    <property type="entry name" value="PAS"/>
    <property type="match status" value="1"/>
</dbReference>
<dbReference type="PROSITE" id="PS50109">
    <property type="entry name" value="HIS_KIN"/>
    <property type="match status" value="1"/>
</dbReference>
<dbReference type="SUPFAM" id="SSF55785">
    <property type="entry name" value="PYP-like sensor domain (PAS domain)"/>
    <property type="match status" value="1"/>
</dbReference>
<proteinExistence type="predicted"/>
<dbReference type="InterPro" id="IPR000014">
    <property type="entry name" value="PAS"/>
</dbReference>